<feature type="domain" description="Rod shape-determining protein MreC beta-barrel core" evidence="1">
    <location>
        <begin position="5"/>
        <end position="68"/>
    </location>
</feature>
<dbReference type="Pfam" id="PF04085">
    <property type="entry name" value="MreC"/>
    <property type="match status" value="1"/>
</dbReference>
<protein>
    <recommendedName>
        <fullName evidence="1">Rod shape-determining protein MreC beta-barrel core domain-containing protein</fullName>
    </recommendedName>
</protein>
<gene>
    <name evidence="2" type="ORF">S12H4_45181</name>
</gene>
<dbReference type="InterPro" id="IPR042175">
    <property type="entry name" value="Cell/Rod_MreC_2"/>
</dbReference>
<dbReference type="EMBL" id="BARW01027910">
    <property type="protein sequence ID" value="GAJ07137.1"/>
    <property type="molecule type" value="Genomic_DNA"/>
</dbReference>
<comment type="caution">
    <text evidence="2">The sequence shown here is derived from an EMBL/GenBank/DDBJ whole genome shotgun (WGS) entry which is preliminary data.</text>
</comment>
<accession>X1UU43</accession>
<sequence length="71" mass="7900">LSLFLDLVPQDKEINRGDLIITTSLSGLPKNLLIGKVETIKKSDISPIQKADVSPFFDLSLLDKIFIVLDF</sequence>
<feature type="non-terminal residue" evidence="2">
    <location>
        <position position="1"/>
    </location>
</feature>
<reference evidence="2" key="1">
    <citation type="journal article" date="2014" name="Front. Microbiol.">
        <title>High frequency of phylogenetically diverse reductive dehalogenase-homologous genes in deep subseafloor sedimentary metagenomes.</title>
        <authorList>
            <person name="Kawai M."/>
            <person name="Futagami T."/>
            <person name="Toyoda A."/>
            <person name="Takaki Y."/>
            <person name="Nishi S."/>
            <person name="Hori S."/>
            <person name="Arai W."/>
            <person name="Tsubouchi T."/>
            <person name="Morono Y."/>
            <person name="Uchiyama I."/>
            <person name="Ito T."/>
            <person name="Fujiyama A."/>
            <person name="Inagaki F."/>
            <person name="Takami H."/>
        </authorList>
    </citation>
    <scope>NUCLEOTIDE SEQUENCE</scope>
    <source>
        <strain evidence="2">Expedition CK06-06</strain>
    </source>
</reference>
<dbReference type="Gene3D" id="2.40.10.350">
    <property type="entry name" value="Rod shape-determining protein MreC, domain 2"/>
    <property type="match status" value="1"/>
</dbReference>
<dbReference type="InterPro" id="IPR042177">
    <property type="entry name" value="Cell/Rod_1"/>
</dbReference>
<name>X1UU43_9ZZZZ</name>
<evidence type="ECO:0000259" key="1">
    <source>
        <dbReference type="Pfam" id="PF04085"/>
    </source>
</evidence>
<dbReference type="Gene3D" id="2.40.10.340">
    <property type="entry name" value="Rod shape-determining protein MreC, domain 1"/>
    <property type="match status" value="1"/>
</dbReference>
<proteinExistence type="predicted"/>
<evidence type="ECO:0000313" key="2">
    <source>
        <dbReference type="EMBL" id="GAJ07137.1"/>
    </source>
</evidence>
<organism evidence="2">
    <name type="scientific">marine sediment metagenome</name>
    <dbReference type="NCBI Taxonomy" id="412755"/>
    <lineage>
        <taxon>unclassified sequences</taxon>
        <taxon>metagenomes</taxon>
        <taxon>ecological metagenomes</taxon>
    </lineage>
</organism>
<dbReference type="AlphaFoldDB" id="X1UU43"/>
<dbReference type="InterPro" id="IPR055342">
    <property type="entry name" value="MreC_beta-barrel_core"/>
</dbReference>